<dbReference type="InterPro" id="IPR036938">
    <property type="entry name" value="PAP2/HPO_sf"/>
</dbReference>
<keyword evidence="4" id="KW-1185">Reference proteome</keyword>
<accession>A0A9X1VJF3</accession>
<feature type="domain" description="Phosphatidic acid phosphatase type 2/haloperoxidase" evidence="2">
    <location>
        <begin position="133"/>
        <end position="235"/>
    </location>
</feature>
<reference evidence="3" key="1">
    <citation type="submission" date="2022-03" db="EMBL/GenBank/DDBJ databases">
        <title>Bacterial whole genome sequence for Hymenobacter sp. DH14.</title>
        <authorList>
            <person name="Le V."/>
        </authorList>
    </citation>
    <scope>NUCLEOTIDE SEQUENCE</scope>
    <source>
        <strain evidence="3">DH14</strain>
    </source>
</reference>
<proteinExistence type="predicted"/>
<dbReference type="SMART" id="SM00014">
    <property type="entry name" value="acidPPc"/>
    <property type="match status" value="1"/>
</dbReference>
<dbReference type="RefSeq" id="WP_241937976.1">
    <property type="nucleotide sequence ID" value="NZ_JALBGC010000006.1"/>
</dbReference>
<comment type="caution">
    <text evidence="3">The sequence shown here is derived from an EMBL/GenBank/DDBJ whole genome shotgun (WGS) entry which is preliminary data.</text>
</comment>
<dbReference type="AlphaFoldDB" id="A0A9X1VJF3"/>
<dbReference type="CDD" id="cd03394">
    <property type="entry name" value="PAP2_like_5"/>
    <property type="match status" value="1"/>
</dbReference>
<name>A0A9X1VJF3_9BACT</name>
<keyword evidence="1" id="KW-0732">Signal</keyword>
<evidence type="ECO:0000256" key="1">
    <source>
        <dbReference type="SAM" id="SignalP"/>
    </source>
</evidence>
<evidence type="ECO:0000259" key="2">
    <source>
        <dbReference type="SMART" id="SM00014"/>
    </source>
</evidence>
<evidence type="ECO:0000313" key="3">
    <source>
        <dbReference type="EMBL" id="MCI1189763.1"/>
    </source>
</evidence>
<dbReference type="EMBL" id="JALBGC010000006">
    <property type="protein sequence ID" value="MCI1189763.1"/>
    <property type="molecule type" value="Genomic_DNA"/>
</dbReference>
<dbReference type="SUPFAM" id="SSF48317">
    <property type="entry name" value="Acid phosphatase/Vanadium-dependent haloperoxidase"/>
    <property type="match status" value="1"/>
</dbReference>
<sequence length="273" mass="29261">MPTFISLPLKHFVSALLLGLPLTAAAQLPSPAGVPDSLPVTARPSTLRRATYWAGQPANQRVLIPAILFTAGALTTRRVAVVNSDNEVREELNEHVVPVRTTIDDELRHVPAAVALGLSLAGVKGQHSTVNQALLFALTYTINNTLTSNLKNLTRVERPGNNGDFSSFPSQHTSAAFSAARFLDREYGESSNWYRVGGYSVATGVAALRLIKGNHWLSDVLAGAGVGLASTELAYWIYPRVQRVLVKGLQDQALVLPFYQAGAAGLTAVVVLR</sequence>
<dbReference type="Pfam" id="PF01569">
    <property type="entry name" value="PAP2"/>
    <property type="match status" value="1"/>
</dbReference>
<feature type="chain" id="PRO_5040915446" evidence="1">
    <location>
        <begin position="27"/>
        <end position="273"/>
    </location>
</feature>
<evidence type="ECO:0000313" key="4">
    <source>
        <dbReference type="Proteomes" id="UP001139193"/>
    </source>
</evidence>
<gene>
    <name evidence="3" type="ORF">MON38_20260</name>
</gene>
<dbReference type="Gene3D" id="1.20.144.10">
    <property type="entry name" value="Phosphatidic acid phosphatase type 2/haloperoxidase"/>
    <property type="match status" value="1"/>
</dbReference>
<dbReference type="Proteomes" id="UP001139193">
    <property type="component" value="Unassembled WGS sequence"/>
</dbReference>
<feature type="signal peptide" evidence="1">
    <location>
        <begin position="1"/>
        <end position="26"/>
    </location>
</feature>
<dbReference type="InterPro" id="IPR000326">
    <property type="entry name" value="PAP2/HPO"/>
</dbReference>
<protein>
    <submittedName>
        <fullName evidence="3">Phosphatase PAP2 family protein</fullName>
    </submittedName>
</protein>
<organism evidence="3 4">
    <name type="scientific">Hymenobacter cyanobacteriorum</name>
    <dbReference type="NCBI Taxonomy" id="2926463"/>
    <lineage>
        <taxon>Bacteria</taxon>
        <taxon>Pseudomonadati</taxon>
        <taxon>Bacteroidota</taxon>
        <taxon>Cytophagia</taxon>
        <taxon>Cytophagales</taxon>
        <taxon>Hymenobacteraceae</taxon>
        <taxon>Hymenobacter</taxon>
    </lineage>
</organism>